<keyword evidence="3" id="KW-1133">Transmembrane helix</keyword>
<dbReference type="InterPro" id="IPR051677">
    <property type="entry name" value="AfsR-DnrI-RedD_regulator"/>
</dbReference>
<dbReference type="SMART" id="SM00560">
    <property type="entry name" value="LamGL"/>
    <property type="match status" value="1"/>
</dbReference>
<protein>
    <recommendedName>
        <fullName evidence="4">LamG-like jellyroll fold domain-containing protein</fullName>
    </recommendedName>
</protein>
<dbReference type="GO" id="GO:0003677">
    <property type="term" value="F:DNA binding"/>
    <property type="evidence" value="ECO:0007669"/>
    <property type="project" value="TreeGrafter"/>
</dbReference>
<dbReference type="EMBL" id="JACVXB010000003">
    <property type="protein sequence ID" value="MBD0832286.1"/>
    <property type="molecule type" value="Genomic_DNA"/>
</dbReference>
<dbReference type="GO" id="GO:0008081">
    <property type="term" value="F:phosphoric diester hydrolase activity"/>
    <property type="evidence" value="ECO:0007669"/>
    <property type="project" value="InterPro"/>
</dbReference>
<dbReference type="PANTHER" id="PTHR35807">
    <property type="entry name" value="TRANSCRIPTIONAL REGULATOR REDD-RELATED"/>
    <property type="match status" value="1"/>
</dbReference>
<gene>
    <name evidence="5" type="ORF">ICJ83_09085</name>
</gene>
<dbReference type="GO" id="GO:0006355">
    <property type="term" value="P:regulation of DNA-templated transcription"/>
    <property type="evidence" value="ECO:0007669"/>
    <property type="project" value="TreeGrafter"/>
</dbReference>
<dbReference type="PANTHER" id="PTHR35807:SF1">
    <property type="entry name" value="TRANSCRIPTIONAL REGULATOR REDD"/>
    <property type="match status" value="1"/>
</dbReference>
<evidence type="ECO:0000313" key="6">
    <source>
        <dbReference type="Proteomes" id="UP000600588"/>
    </source>
</evidence>
<dbReference type="AlphaFoldDB" id="A0A8J6Q2L1"/>
<reference evidence="5 6" key="1">
    <citation type="submission" date="2020-09" db="EMBL/GenBank/DDBJ databases">
        <title>TT11 complete genome.</title>
        <authorList>
            <person name="Wu Z."/>
        </authorList>
    </citation>
    <scope>NUCLEOTIDE SEQUENCE [LARGE SCALE GENOMIC DNA]</scope>
    <source>
        <strain evidence="5 6">TT11</strain>
    </source>
</reference>
<dbReference type="Pfam" id="PF13385">
    <property type="entry name" value="Laminin_G_3"/>
    <property type="match status" value="1"/>
</dbReference>
<sequence length="802" mass="92173">MILIGRFNKYQNTPVFITLFLVLIINVKSLAQNDLTISDFVFTTNLPTNTIKDLEHGTRAFKLQLEQYKSQYQIVNAKRRKSLKSVLDSIHMFLRTNKDEIITLLVRGKFDKKQLEDYIDLECTGNICFQQEQQEAIIEKLKLEGKHIIVVFEQDITETSINQIRSERKFSKWFSKDPINKLVEFKSFATSKSELYDEVLLFWKSTGKSPNFLEANQVETEVVKQVVDSLNKLRRFRGIVEFNGELLNEVRWKNAPQTITTAKFSFPLTSKEQILSPYKNGYRITPSEVIHHKGQSDSPRLFTAYNVAIQDELIYDFAFDNNVVNQQEPDWDRVITKDISFIEDSERGDVLYLGQQDSFIDYFKSNTLNFETPISISVWLKPDRIPQFMGLIGFGTAFSVKLRRGSPDFTMATIKDHVVEFPLKKGIWQHLVVIYNPQASIDFYVDGEKIGEIQTSEINPSNQSLVIGNNIWGEQYYGAMDDLKVWNRGLAPAEVTQLYEAKTDSKTVSWYVIMGVLFGGAILAMVLLLRKKPEKIISSEAIKPQDKDYITHELKRKENKNTLSLFGGFQLILSNEKTVSFSPLQKQLISFLILSKLDENRGVTSSKLTETFWPGVSKNKAKENRSGNMRKLRKVLSEIDGLEVVFEEKRWIVSHTNMLVVDVYEYIQLKSRLEAGMAGGRIALNELEDFLEIIKKGNVLPSIQTEWVDYFKAKISNDIEQLLAAIYKEQHANIPKGICVKIAKTILLFDSLNENALQILINEWVAMGKHGLAKDAYTSFSKNYELLYGEMYSVDFQDLIIV</sequence>
<keyword evidence="1" id="KW-0732">Signal</keyword>
<dbReference type="SUPFAM" id="SSF51695">
    <property type="entry name" value="PLC-like phosphodiesterases"/>
    <property type="match status" value="1"/>
</dbReference>
<dbReference type="Gene3D" id="2.60.120.200">
    <property type="match status" value="1"/>
</dbReference>
<evidence type="ECO:0000313" key="5">
    <source>
        <dbReference type="EMBL" id="MBD0832286.1"/>
    </source>
</evidence>
<name>A0A8J6Q2L1_9FLAO</name>
<accession>A0A8J6Q2L1</accession>
<feature type="domain" description="LamG-like jellyroll fold" evidence="4">
    <location>
        <begin position="372"/>
        <end position="493"/>
    </location>
</feature>
<dbReference type="InterPro" id="IPR006558">
    <property type="entry name" value="LamG-like"/>
</dbReference>
<dbReference type="RefSeq" id="WP_188230071.1">
    <property type="nucleotide sequence ID" value="NZ_JACVXB010000003.1"/>
</dbReference>
<dbReference type="SUPFAM" id="SSF49899">
    <property type="entry name" value="Concanavalin A-like lectins/glucanases"/>
    <property type="match status" value="1"/>
</dbReference>
<evidence type="ECO:0000259" key="4">
    <source>
        <dbReference type="SMART" id="SM00560"/>
    </source>
</evidence>
<dbReference type="InterPro" id="IPR017946">
    <property type="entry name" value="PLC-like_Pdiesterase_TIM-brl"/>
</dbReference>
<evidence type="ECO:0000256" key="2">
    <source>
        <dbReference type="ARBA" id="ARBA00023157"/>
    </source>
</evidence>
<evidence type="ECO:0000256" key="1">
    <source>
        <dbReference type="ARBA" id="ARBA00022729"/>
    </source>
</evidence>
<keyword evidence="6" id="KW-1185">Reference proteome</keyword>
<dbReference type="GO" id="GO:0005975">
    <property type="term" value="P:carbohydrate metabolic process"/>
    <property type="evidence" value="ECO:0007669"/>
    <property type="project" value="UniProtKB-ARBA"/>
</dbReference>
<keyword evidence="2" id="KW-1015">Disulfide bond</keyword>
<dbReference type="Gene3D" id="3.20.20.190">
    <property type="entry name" value="Phosphatidylinositol (PI) phosphodiesterase"/>
    <property type="match status" value="1"/>
</dbReference>
<keyword evidence="3" id="KW-0812">Transmembrane</keyword>
<keyword evidence="3" id="KW-0472">Membrane</keyword>
<comment type="caution">
    <text evidence="5">The sequence shown here is derived from an EMBL/GenBank/DDBJ whole genome shotgun (WGS) entry which is preliminary data.</text>
</comment>
<dbReference type="GO" id="GO:0004553">
    <property type="term" value="F:hydrolase activity, hydrolyzing O-glycosyl compounds"/>
    <property type="evidence" value="ECO:0007669"/>
    <property type="project" value="UniProtKB-ARBA"/>
</dbReference>
<evidence type="ECO:0000256" key="3">
    <source>
        <dbReference type="SAM" id="Phobius"/>
    </source>
</evidence>
<proteinExistence type="predicted"/>
<dbReference type="GO" id="GO:0006629">
    <property type="term" value="P:lipid metabolic process"/>
    <property type="evidence" value="ECO:0007669"/>
    <property type="project" value="InterPro"/>
</dbReference>
<feature type="transmembrane region" description="Helical" evidence="3">
    <location>
        <begin position="508"/>
        <end position="529"/>
    </location>
</feature>
<dbReference type="Proteomes" id="UP000600588">
    <property type="component" value="Unassembled WGS sequence"/>
</dbReference>
<dbReference type="InterPro" id="IPR013320">
    <property type="entry name" value="ConA-like_dom_sf"/>
</dbReference>
<organism evidence="5 6">
    <name type="scientific">Aestuariibaculum sediminum</name>
    <dbReference type="NCBI Taxonomy" id="2770637"/>
    <lineage>
        <taxon>Bacteria</taxon>
        <taxon>Pseudomonadati</taxon>
        <taxon>Bacteroidota</taxon>
        <taxon>Flavobacteriia</taxon>
        <taxon>Flavobacteriales</taxon>
        <taxon>Flavobacteriaceae</taxon>
    </lineage>
</organism>